<accession>A0ABM1A6X6</accession>
<evidence type="ECO:0000256" key="1">
    <source>
        <dbReference type="SAM" id="Phobius"/>
    </source>
</evidence>
<evidence type="ECO:0000259" key="2">
    <source>
        <dbReference type="Pfam" id="PF01757"/>
    </source>
</evidence>
<keyword evidence="1" id="KW-0812">Transmembrane</keyword>
<proteinExistence type="predicted"/>
<evidence type="ECO:0000313" key="3">
    <source>
        <dbReference type="Proteomes" id="UP000694888"/>
    </source>
</evidence>
<dbReference type="RefSeq" id="XP_012942023.2">
    <property type="nucleotide sequence ID" value="XM_013086569.2"/>
</dbReference>
<feature type="domain" description="Acyltransferase 3" evidence="2">
    <location>
        <begin position="8"/>
        <end position="353"/>
    </location>
</feature>
<feature type="transmembrane region" description="Helical" evidence="1">
    <location>
        <begin position="336"/>
        <end position="361"/>
    </location>
</feature>
<organism evidence="3 4">
    <name type="scientific">Aplysia californica</name>
    <name type="common">California sea hare</name>
    <dbReference type="NCBI Taxonomy" id="6500"/>
    <lineage>
        <taxon>Eukaryota</taxon>
        <taxon>Metazoa</taxon>
        <taxon>Spiralia</taxon>
        <taxon>Lophotrochozoa</taxon>
        <taxon>Mollusca</taxon>
        <taxon>Gastropoda</taxon>
        <taxon>Heterobranchia</taxon>
        <taxon>Euthyneura</taxon>
        <taxon>Tectipleura</taxon>
        <taxon>Aplysiida</taxon>
        <taxon>Aplysioidea</taxon>
        <taxon>Aplysiidae</taxon>
        <taxon>Aplysia</taxon>
    </lineage>
</organism>
<feature type="transmembrane region" description="Helical" evidence="1">
    <location>
        <begin position="127"/>
        <end position="147"/>
    </location>
</feature>
<keyword evidence="3" id="KW-1185">Reference proteome</keyword>
<reference evidence="4" key="1">
    <citation type="submission" date="2025-08" db="UniProtKB">
        <authorList>
            <consortium name="RefSeq"/>
        </authorList>
    </citation>
    <scope>IDENTIFICATION</scope>
</reference>
<gene>
    <name evidence="4" type="primary">LOC106012744</name>
</gene>
<name>A0ABM1A6X6_APLCA</name>
<feature type="transmembrane region" description="Helical" evidence="1">
    <location>
        <begin position="6"/>
        <end position="33"/>
    </location>
</feature>
<feature type="transmembrane region" description="Helical" evidence="1">
    <location>
        <begin position="302"/>
        <end position="321"/>
    </location>
</feature>
<dbReference type="InterPro" id="IPR002656">
    <property type="entry name" value="Acyl_transf_3_dom"/>
</dbReference>
<feature type="transmembrane region" description="Helical" evidence="1">
    <location>
        <begin position="64"/>
        <end position="85"/>
    </location>
</feature>
<dbReference type="PANTHER" id="PTHR11161:SF0">
    <property type="entry name" value="O-ACYLTRANSFERASE LIKE PROTEIN"/>
    <property type="match status" value="1"/>
</dbReference>
<protein>
    <submittedName>
        <fullName evidence="4">Nose resistant to fluoxetine protein 6</fullName>
    </submittedName>
</protein>
<keyword evidence="1" id="KW-0472">Membrane</keyword>
<dbReference type="InterPro" id="IPR052728">
    <property type="entry name" value="O2_lipid_transport_reg"/>
</dbReference>
<feature type="transmembrane region" description="Helical" evidence="1">
    <location>
        <begin position="270"/>
        <end position="290"/>
    </location>
</feature>
<feature type="transmembrane region" description="Helical" evidence="1">
    <location>
        <begin position="195"/>
        <end position="214"/>
    </location>
</feature>
<dbReference type="GeneID" id="106012744"/>
<dbReference type="Pfam" id="PF01757">
    <property type="entry name" value="Acyl_transf_3"/>
    <property type="match status" value="1"/>
</dbReference>
<feature type="transmembrane region" description="Helical" evidence="1">
    <location>
        <begin position="154"/>
        <end position="175"/>
    </location>
</feature>
<dbReference type="Proteomes" id="UP000694888">
    <property type="component" value="Unplaced"/>
</dbReference>
<sequence>MTQSLWMQMVINTTLAADSFFILSGTLGAYHFLKAKTREGKDKEQQLLKVMTLKEYGFMIVHRLVRIFPCYAVLLILGTNLMPYLGRGPRWSYEIDNVKICKQNWWSNALFINNFYDPDNMCQPHTYYLANDFQFFLISPLVLIPLLIKPKLGLGLIGFLVLIQIVVVSVLNQGINGNVLRMKENNYWSILYVKPYSRIGVYAIGMGLGYFLFVCDRQMKFRQIPLYLGWFLTVIVCVTLPYATYVENREKGQPWSGIETAFYEAFSRPVWGLALSWVIFTCSTGQGAFIGKFLSWNLFLPLCRITYGVFLLHPIIIAVVIESSHFNFYLNFGELLYTYIPLFACSYALAFVLISCVECPFTSFESYLRLRYKTWRSNRKLKKFVESCPTDSSA</sequence>
<feature type="transmembrane region" description="Helical" evidence="1">
    <location>
        <begin position="226"/>
        <end position="245"/>
    </location>
</feature>
<keyword evidence="1" id="KW-1133">Transmembrane helix</keyword>
<dbReference type="PANTHER" id="PTHR11161">
    <property type="entry name" value="O-ACYLTRANSFERASE"/>
    <property type="match status" value="1"/>
</dbReference>
<evidence type="ECO:0000313" key="4">
    <source>
        <dbReference type="RefSeq" id="XP_012942023.2"/>
    </source>
</evidence>